<protein>
    <submittedName>
        <fullName evidence="1">Uncharacterized protein</fullName>
    </submittedName>
</protein>
<evidence type="ECO:0000313" key="1">
    <source>
        <dbReference type="EMBL" id="PWK26604.1"/>
    </source>
</evidence>
<organism evidence="1 2">
    <name type="scientific">Arcicella aurantiaca</name>
    <dbReference type="NCBI Taxonomy" id="591202"/>
    <lineage>
        <taxon>Bacteria</taxon>
        <taxon>Pseudomonadati</taxon>
        <taxon>Bacteroidota</taxon>
        <taxon>Cytophagia</taxon>
        <taxon>Cytophagales</taxon>
        <taxon>Flectobacillaceae</taxon>
        <taxon>Arcicella</taxon>
    </lineage>
</organism>
<dbReference type="OrthoDB" id="634553at2"/>
<dbReference type="AlphaFoldDB" id="A0A316E814"/>
<reference evidence="1 2" key="1">
    <citation type="submission" date="2018-05" db="EMBL/GenBank/DDBJ databases">
        <title>Genomic Encyclopedia of Archaeal and Bacterial Type Strains, Phase II (KMG-II): from individual species to whole genera.</title>
        <authorList>
            <person name="Goeker M."/>
        </authorList>
    </citation>
    <scope>NUCLEOTIDE SEQUENCE [LARGE SCALE GENOMIC DNA]</scope>
    <source>
        <strain evidence="1 2">DSM 22214</strain>
    </source>
</reference>
<evidence type="ECO:0000313" key="2">
    <source>
        <dbReference type="Proteomes" id="UP000245489"/>
    </source>
</evidence>
<dbReference type="Proteomes" id="UP000245489">
    <property type="component" value="Unassembled WGS sequence"/>
</dbReference>
<accession>A0A316E814</accession>
<dbReference type="RefSeq" id="WP_109743177.1">
    <property type="nucleotide sequence ID" value="NZ_QGGO01000011.1"/>
</dbReference>
<proteinExistence type="predicted"/>
<name>A0A316E814_9BACT</name>
<sequence length="341" mass="40248">MKRRFLLIISLILIHLGCQKTKPKEIDSAFYYWKSNFQLLENEKNTLSTNGVKKLYIKFFDISWNKAKSKFQMDAPIRFAEKLPDSCQMIPVVFITNQTMKNLPKNEVDSLAHFILEKISKLSPQKYNELQIDCDWTLSTKQKYFSLLNSLKKSGLHLSATIRLHQVKFYEKTGIPPVERGMLMCYNMSDWRSPITLNSIYSPKLLTQYTERLQEYPLALDVVMPIFHWTVVFRNNRFMFFVNNLSAETLHKNENFEQMLNKQQFTVKSDAQFQNISIRKGDVFRCEDAQFEDILKGSRNILEKISNQKLTFALYHLDSQSISYYSNEQIKELLHINKTLR</sequence>
<comment type="caution">
    <text evidence="1">The sequence shown here is derived from an EMBL/GenBank/DDBJ whole genome shotgun (WGS) entry which is preliminary data.</text>
</comment>
<keyword evidence="2" id="KW-1185">Reference proteome</keyword>
<dbReference type="EMBL" id="QGGO01000011">
    <property type="protein sequence ID" value="PWK26604.1"/>
    <property type="molecule type" value="Genomic_DNA"/>
</dbReference>
<gene>
    <name evidence="1" type="ORF">LV89_02453</name>
</gene>